<accession>A0A849HI21</accession>
<feature type="region of interest" description="Disordered" evidence="2">
    <location>
        <begin position="79"/>
        <end position="108"/>
    </location>
</feature>
<proteinExistence type="inferred from homology"/>
<dbReference type="AlphaFoldDB" id="A0A849HI21"/>
<organism evidence="3 4">
    <name type="scientific">Knoellia koreensis</name>
    <dbReference type="NCBI Taxonomy" id="2730921"/>
    <lineage>
        <taxon>Bacteria</taxon>
        <taxon>Bacillati</taxon>
        <taxon>Actinomycetota</taxon>
        <taxon>Actinomycetes</taxon>
        <taxon>Micrococcales</taxon>
        <taxon>Intrasporangiaceae</taxon>
        <taxon>Knoellia</taxon>
    </lineage>
</organism>
<keyword evidence="4" id="KW-1185">Reference proteome</keyword>
<sequence length="108" mass="11018">MAARVAQAVERTPGVVGLHGGRFGEVATYRPGGRIAGVRLGETAQVHVVVEYGTRVPDVAAAVRDAVAPLVDTPVDVTVEDVAAPGATSTRPDAEPPSPTDHPSGRTS</sequence>
<evidence type="ECO:0000256" key="2">
    <source>
        <dbReference type="SAM" id="MobiDB-lite"/>
    </source>
</evidence>
<protein>
    <submittedName>
        <fullName evidence="3">Asp23/Gls24 family envelope stress response protein</fullName>
    </submittedName>
</protein>
<gene>
    <name evidence="3" type="ORF">HJG52_09425</name>
</gene>
<evidence type="ECO:0000313" key="3">
    <source>
        <dbReference type="EMBL" id="NNM46224.1"/>
    </source>
</evidence>
<dbReference type="EMBL" id="JABEPQ010000002">
    <property type="protein sequence ID" value="NNM46224.1"/>
    <property type="molecule type" value="Genomic_DNA"/>
</dbReference>
<comment type="similarity">
    <text evidence="1">Belongs to the asp23 family.</text>
</comment>
<dbReference type="Proteomes" id="UP000588586">
    <property type="component" value="Unassembled WGS sequence"/>
</dbReference>
<dbReference type="InterPro" id="IPR005531">
    <property type="entry name" value="Asp23"/>
</dbReference>
<dbReference type="Pfam" id="PF03780">
    <property type="entry name" value="Asp23"/>
    <property type="match status" value="1"/>
</dbReference>
<name>A0A849HI21_9MICO</name>
<comment type="caution">
    <text evidence="3">The sequence shown here is derived from an EMBL/GenBank/DDBJ whole genome shotgun (WGS) entry which is preliminary data.</text>
</comment>
<reference evidence="3 4" key="1">
    <citation type="submission" date="2020-04" db="EMBL/GenBank/DDBJ databases">
        <title>Knoellia sp. isolate from air conditioner.</title>
        <authorList>
            <person name="Chea S."/>
            <person name="Kim D.-U."/>
        </authorList>
    </citation>
    <scope>NUCLEOTIDE SEQUENCE [LARGE SCALE GENOMIC DNA]</scope>
    <source>
        <strain evidence="3 4">DB2414S</strain>
    </source>
</reference>
<evidence type="ECO:0000313" key="4">
    <source>
        <dbReference type="Proteomes" id="UP000588586"/>
    </source>
</evidence>
<evidence type="ECO:0000256" key="1">
    <source>
        <dbReference type="ARBA" id="ARBA00005721"/>
    </source>
</evidence>